<evidence type="ECO:0000256" key="2">
    <source>
        <dbReference type="ARBA" id="ARBA00008130"/>
    </source>
</evidence>
<feature type="transmembrane region" description="Helical" evidence="7">
    <location>
        <begin position="166"/>
        <end position="186"/>
    </location>
</feature>
<keyword evidence="3 7" id="KW-0812">Transmembrane</keyword>
<dbReference type="RefSeq" id="WP_371161230.1">
    <property type="nucleotide sequence ID" value="NZ_JBEDNX010000004.1"/>
</dbReference>
<keyword evidence="4 7" id="KW-1133">Transmembrane helix</keyword>
<dbReference type="SUPFAM" id="SSF81321">
    <property type="entry name" value="Family A G protein-coupled receptor-like"/>
    <property type="match status" value="1"/>
</dbReference>
<dbReference type="AlphaFoldDB" id="A0ABD5M2H2"/>
<feature type="transmembrane region" description="Helical" evidence="7">
    <location>
        <begin position="73"/>
        <end position="90"/>
    </location>
</feature>
<protein>
    <recommendedName>
        <fullName evidence="10">Rhodopsin</fullName>
    </recommendedName>
</protein>
<accession>A0ABD5M2H2</accession>
<evidence type="ECO:0000256" key="1">
    <source>
        <dbReference type="ARBA" id="ARBA00004141"/>
    </source>
</evidence>
<feature type="transmembrane region" description="Helical" evidence="7">
    <location>
        <begin position="121"/>
        <end position="145"/>
    </location>
</feature>
<evidence type="ECO:0000256" key="7">
    <source>
        <dbReference type="SAM" id="Phobius"/>
    </source>
</evidence>
<sequence>MIEPSSIRFVSAGLYAISAVVLLVLTSRKPVALRRYCYPFVGVVGLASIGLGMWAAGIGTFSVASGTLEGGQLLTDYVAYPFLFGFAAFVSGAARRYVGGVVALTALMRLGYDVAEVFEGSLALAGTGSILVGYVVLLALFFGPLASVAAAQPPARELFFKKTRNLALFAFGVLIGWAMFQIAGLLDTFTGTVTLEYLDILLRVGFAGFVFANVETLSAEVEAGSDGNVGGDGAPNTAADRTAPASSNPRSAD</sequence>
<feature type="transmembrane region" description="Helical" evidence="7">
    <location>
        <begin position="6"/>
        <end position="25"/>
    </location>
</feature>
<comment type="caution">
    <text evidence="8">The sequence shown here is derived from an EMBL/GenBank/DDBJ whole genome shotgun (WGS) entry which is preliminary data.</text>
</comment>
<feature type="region of interest" description="Disordered" evidence="6">
    <location>
        <begin position="224"/>
        <end position="253"/>
    </location>
</feature>
<organism evidence="8 9">
    <name type="scientific">Halorubrum miltondacostae</name>
    <dbReference type="NCBI Taxonomy" id="3076378"/>
    <lineage>
        <taxon>Archaea</taxon>
        <taxon>Methanobacteriati</taxon>
        <taxon>Methanobacteriota</taxon>
        <taxon>Stenosarchaea group</taxon>
        <taxon>Halobacteria</taxon>
        <taxon>Halobacteriales</taxon>
        <taxon>Haloferacaceae</taxon>
        <taxon>Halorubrum</taxon>
    </lineage>
</organism>
<evidence type="ECO:0000256" key="4">
    <source>
        <dbReference type="ARBA" id="ARBA00022989"/>
    </source>
</evidence>
<dbReference type="InterPro" id="IPR001425">
    <property type="entry name" value="Arc/bac/fun_rhodopsins"/>
</dbReference>
<dbReference type="GO" id="GO:0016020">
    <property type="term" value="C:membrane"/>
    <property type="evidence" value="ECO:0007669"/>
    <property type="project" value="UniProtKB-SubCell"/>
</dbReference>
<gene>
    <name evidence="8" type="ORF">ABNG04_06945</name>
</gene>
<evidence type="ECO:0000256" key="5">
    <source>
        <dbReference type="ARBA" id="ARBA00023136"/>
    </source>
</evidence>
<comment type="subcellular location">
    <subcellularLocation>
        <location evidence="1">Membrane</location>
        <topology evidence="1">Multi-pass membrane protein</topology>
    </subcellularLocation>
</comment>
<evidence type="ECO:0008006" key="10">
    <source>
        <dbReference type="Google" id="ProtNLM"/>
    </source>
</evidence>
<evidence type="ECO:0000313" key="9">
    <source>
        <dbReference type="Proteomes" id="UP001567572"/>
    </source>
</evidence>
<dbReference type="Proteomes" id="UP001567572">
    <property type="component" value="Unassembled WGS sequence"/>
</dbReference>
<keyword evidence="9" id="KW-1185">Reference proteome</keyword>
<keyword evidence="5 7" id="KW-0472">Membrane</keyword>
<name>A0ABD5M2H2_9EURY</name>
<evidence type="ECO:0000256" key="3">
    <source>
        <dbReference type="ARBA" id="ARBA00022692"/>
    </source>
</evidence>
<dbReference type="SMART" id="SM01021">
    <property type="entry name" value="Bac_rhodopsin"/>
    <property type="match status" value="1"/>
</dbReference>
<evidence type="ECO:0000313" key="8">
    <source>
        <dbReference type="EMBL" id="MEZ3163612.1"/>
    </source>
</evidence>
<evidence type="ECO:0000256" key="6">
    <source>
        <dbReference type="SAM" id="MobiDB-lite"/>
    </source>
</evidence>
<feature type="transmembrane region" description="Helical" evidence="7">
    <location>
        <begin position="37"/>
        <end position="61"/>
    </location>
</feature>
<proteinExistence type="inferred from homology"/>
<reference evidence="8 9" key="1">
    <citation type="submission" date="2024-06" db="EMBL/GenBank/DDBJ databases">
        <title>Halorubrum miltondacostae sp. nov., a potential PHA producer isolated from an inland solar saltern in Rio Maior, Portugal.</title>
        <authorList>
            <person name="Albuquerque L."/>
            <person name="Viver T."/>
            <person name="Barroso C."/>
            <person name="Claudino R."/>
            <person name="Galvan M."/>
            <person name="Simoes G."/>
            <person name="Lobo Da Cunha A."/>
            <person name="Egas C."/>
        </authorList>
    </citation>
    <scope>NUCLEOTIDE SEQUENCE [LARGE SCALE GENOMIC DNA]</scope>
    <source>
        <strain evidence="8 9">RMP-11</strain>
    </source>
</reference>
<dbReference type="EMBL" id="JBEDNY010000002">
    <property type="protein sequence ID" value="MEZ3163612.1"/>
    <property type="molecule type" value="Genomic_DNA"/>
</dbReference>
<feature type="compositionally biased region" description="Polar residues" evidence="6">
    <location>
        <begin position="244"/>
        <end position="253"/>
    </location>
</feature>
<comment type="similarity">
    <text evidence="2">Belongs to the archaeal/bacterial/fungal opsin family.</text>
</comment>
<dbReference type="Gene3D" id="1.20.1070.10">
    <property type="entry name" value="Rhodopsin 7-helix transmembrane proteins"/>
    <property type="match status" value="1"/>
</dbReference>